<feature type="domain" description="MIP18 family-like" evidence="2">
    <location>
        <begin position="61"/>
        <end position="133"/>
    </location>
</feature>
<dbReference type="Gene3D" id="3.30.300.130">
    <property type="entry name" value="Fe-S cluster assembly (FSCA)"/>
    <property type="match status" value="1"/>
</dbReference>
<evidence type="ECO:0000313" key="4">
    <source>
        <dbReference type="Proteomes" id="UP001501310"/>
    </source>
</evidence>
<feature type="compositionally biased region" description="Basic and acidic residues" evidence="1">
    <location>
        <begin position="21"/>
        <end position="31"/>
    </location>
</feature>
<dbReference type="SUPFAM" id="SSF117916">
    <property type="entry name" value="Fe-S cluster assembly (FSCA) domain-like"/>
    <property type="match status" value="1"/>
</dbReference>
<dbReference type="Pfam" id="PF01883">
    <property type="entry name" value="FeS_assembly_P"/>
    <property type="match status" value="1"/>
</dbReference>
<reference evidence="4" key="1">
    <citation type="journal article" date="2019" name="Int. J. Syst. Evol. Microbiol.">
        <title>The Global Catalogue of Microorganisms (GCM) 10K type strain sequencing project: providing services to taxonomists for standard genome sequencing and annotation.</title>
        <authorList>
            <consortium name="The Broad Institute Genomics Platform"/>
            <consortium name="The Broad Institute Genome Sequencing Center for Infectious Disease"/>
            <person name="Wu L."/>
            <person name="Ma J."/>
        </authorList>
    </citation>
    <scope>NUCLEOTIDE SEQUENCE [LARGE SCALE GENOMIC DNA]</scope>
    <source>
        <strain evidence="4">JCM 16603</strain>
    </source>
</reference>
<feature type="region of interest" description="Disordered" evidence="1">
    <location>
        <begin position="1"/>
        <end position="31"/>
    </location>
</feature>
<dbReference type="InterPro" id="IPR052339">
    <property type="entry name" value="Fe-S_Maturation_MIP18"/>
</dbReference>
<organism evidence="3 4">
    <name type="scientific">Sphingomonas humi</name>
    <dbReference type="NCBI Taxonomy" id="335630"/>
    <lineage>
        <taxon>Bacteria</taxon>
        <taxon>Pseudomonadati</taxon>
        <taxon>Pseudomonadota</taxon>
        <taxon>Alphaproteobacteria</taxon>
        <taxon>Sphingomonadales</taxon>
        <taxon>Sphingomonadaceae</taxon>
        <taxon>Sphingomonas</taxon>
    </lineage>
</organism>
<dbReference type="Proteomes" id="UP001501310">
    <property type="component" value="Unassembled WGS sequence"/>
</dbReference>
<gene>
    <name evidence="3" type="ORF">GCM10022211_04670</name>
</gene>
<keyword evidence="4" id="KW-1185">Reference proteome</keyword>
<proteinExistence type="predicted"/>
<comment type="caution">
    <text evidence="3">The sequence shown here is derived from an EMBL/GenBank/DDBJ whole genome shotgun (WGS) entry which is preliminary data.</text>
</comment>
<dbReference type="RefSeq" id="WP_344708551.1">
    <property type="nucleotide sequence ID" value="NZ_BAAAZD010000001.1"/>
</dbReference>
<dbReference type="EMBL" id="BAAAZD010000001">
    <property type="protein sequence ID" value="GAA3998110.1"/>
    <property type="molecule type" value="Genomic_DNA"/>
</dbReference>
<protein>
    <recommendedName>
        <fullName evidence="2">MIP18 family-like domain-containing protein</fullName>
    </recommendedName>
</protein>
<dbReference type="InterPro" id="IPR034904">
    <property type="entry name" value="FSCA_dom_sf"/>
</dbReference>
<dbReference type="InterPro" id="IPR014291">
    <property type="entry name" value="SUF_FeS_clus_asmbl-assoc"/>
</dbReference>
<name>A0ABP7RJW3_9SPHN</name>
<evidence type="ECO:0000256" key="1">
    <source>
        <dbReference type="SAM" id="MobiDB-lite"/>
    </source>
</evidence>
<dbReference type="PANTHER" id="PTHR42831">
    <property type="entry name" value="FE-S PROTEIN MATURATION AUXILIARY FACTOR YITW"/>
    <property type="match status" value="1"/>
</dbReference>
<dbReference type="NCBIfam" id="TIGR02945">
    <property type="entry name" value="SUF_assoc"/>
    <property type="match status" value="1"/>
</dbReference>
<sequence>MNEQRKIDVEEVDAVTPPPKARVEQESPAETFERKRDYLAGFLSEQPAEAPAGGAGSDLQAAIVETLKTIYDPEIPVDIYELGLIYDVSVTDEGDATVLMTLTTPHCPVAESMPGEVEIRVLSVPGVRDAEVKLVWDPPWDPSKMSDEARLELGML</sequence>
<accession>A0ABP7RJW3</accession>
<dbReference type="InterPro" id="IPR002744">
    <property type="entry name" value="MIP18-like"/>
</dbReference>
<dbReference type="PANTHER" id="PTHR42831:SF1">
    <property type="entry name" value="FE-S PROTEIN MATURATION AUXILIARY FACTOR YITW"/>
    <property type="match status" value="1"/>
</dbReference>
<evidence type="ECO:0000259" key="2">
    <source>
        <dbReference type="Pfam" id="PF01883"/>
    </source>
</evidence>
<evidence type="ECO:0000313" key="3">
    <source>
        <dbReference type="EMBL" id="GAA3998110.1"/>
    </source>
</evidence>